<protein>
    <submittedName>
        <fullName evidence="1">Uncharacterized protein</fullName>
    </submittedName>
</protein>
<organism evidence="1">
    <name type="scientific">Arundo donax</name>
    <name type="common">Giant reed</name>
    <name type="synonym">Donax arundinaceus</name>
    <dbReference type="NCBI Taxonomy" id="35708"/>
    <lineage>
        <taxon>Eukaryota</taxon>
        <taxon>Viridiplantae</taxon>
        <taxon>Streptophyta</taxon>
        <taxon>Embryophyta</taxon>
        <taxon>Tracheophyta</taxon>
        <taxon>Spermatophyta</taxon>
        <taxon>Magnoliopsida</taxon>
        <taxon>Liliopsida</taxon>
        <taxon>Poales</taxon>
        <taxon>Poaceae</taxon>
        <taxon>PACMAD clade</taxon>
        <taxon>Arundinoideae</taxon>
        <taxon>Arundineae</taxon>
        <taxon>Arundo</taxon>
    </lineage>
</organism>
<reference evidence="1" key="1">
    <citation type="submission" date="2014-09" db="EMBL/GenBank/DDBJ databases">
        <authorList>
            <person name="Magalhaes I.L.F."/>
            <person name="Oliveira U."/>
            <person name="Santos F.R."/>
            <person name="Vidigal T.H.D.A."/>
            <person name="Brescovit A.D."/>
            <person name="Santos A.J."/>
        </authorList>
    </citation>
    <scope>NUCLEOTIDE SEQUENCE</scope>
    <source>
        <tissue evidence="1">Shoot tissue taken approximately 20 cm above the soil surface</tissue>
    </source>
</reference>
<evidence type="ECO:0000313" key="1">
    <source>
        <dbReference type="EMBL" id="JAD16099.1"/>
    </source>
</evidence>
<reference evidence="1" key="2">
    <citation type="journal article" date="2015" name="Data Brief">
        <title>Shoot transcriptome of the giant reed, Arundo donax.</title>
        <authorList>
            <person name="Barrero R.A."/>
            <person name="Guerrero F.D."/>
            <person name="Moolhuijzen P."/>
            <person name="Goolsby J.A."/>
            <person name="Tidwell J."/>
            <person name="Bellgard S.E."/>
            <person name="Bellgard M.I."/>
        </authorList>
    </citation>
    <scope>NUCLEOTIDE SEQUENCE</scope>
    <source>
        <tissue evidence="1">Shoot tissue taken approximately 20 cm above the soil surface</tissue>
    </source>
</reference>
<accession>A0A0A8XQI9</accession>
<dbReference type="AlphaFoldDB" id="A0A0A8XQI9"/>
<proteinExistence type="predicted"/>
<sequence length="86" mass="9936">MSVYDSHNAHLNSISFIVCPYLQQDATHAAYQELGHCNLGGKSVTNLQYHSRLNILRSRKRFNILLCRICLFLQINVPAARSYHYQ</sequence>
<name>A0A0A8XQI9_ARUDO</name>
<dbReference type="EMBL" id="GBRH01281796">
    <property type="protein sequence ID" value="JAD16099.1"/>
    <property type="molecule type" value="Transcribed_RNA"/>
</dbReference>